<dbReference type="InterPro" id="IPR029068">
    <property type="entry name" value="Glyas_Bleomycin-R_OHBP_Dase"/>
</dbReference>
<dbReference type="PANTHER" id="PTHR21366">
    <property type="entry name" value="GLYOXALASE FAMILY PROTEIN"/>
    <property type="match status" value="1"/>
</dbReference>
<dbReference type="InterPro" id="IPR037523">
    <property type="entry name" value="VOC_core"/>
</dbReference>
<sequence>MRIQRLDHLVLTVADLDRTVDFYTRGLGMRAETFDGDRRALRFGGQKINLHQAGHEAEPKAASPTPGSGDLCLVTDLPLTQVQEHLRGAGIAVELGPVRRTGAMGPMTSLYVRDPDDNLIEIASYRQAPAAG</sequence>
<evidence type="ECO:0000313" key="2">
    <source>
        <dbReference type="EMBL" id="TDB95012.1"/>
    </source>
</evidence>
<protein>
    <submittedName>
        <fullName evidence="2">VOC family protein</fullName>
    </submittedName>
</protein>
<dbReference type="InterPro" id="IPR004360">
    <property type="entry name" value="Glyas_Fos-R_dOase_dom"/>
</dbReference>
<dbReference type="Gene3D" id="3.10.180.10">
    <property type="entry name" value="2,3-Dihydroxybiphenyl 1,2-Dioxygenase, domain 1"/>
    <property type="match status" value="1"/>
</dbReference>
<feature type="domain" description="VOC" evidence="1">
    <location>
        <begin position="5"/>
        <end position="125"/>
    </location>
</feature>
<dbReference type="Proteomes" id="UP000295626">
    <property type="component" value="Unassembled WGS sequence"/>
</dbReference>
<name>A0ABY2DGR0_9ACTN</name>
<dbReference type="PROSITE" id="PS51819">
    <property type="entry name" value="VOC"/>
    <property type="match status" value="1"/>
</dbReference>
<dbReference type="CDD" id="cd07253">
    <property type="entry name" value="GLOD5"/>
    <property type="match status" value="1"/>
</dbReference>
<organism evidence="2 3">
    <name type="scientific">Micromonospora fluostatini</name>
    <dbReference type="NCBI Taxonomy" id="1629071"/>
    <lineage>
        <taxon>Bacteria</taxon>
        <taxon>Bacillati</taxon>
        <taxon>Actinomycetota</taxon>
        <taxon>Actinomycetes</taxon>
        <taxon>Micromonosporales</taxon>
        <taxon>Micromonosporaceae</taxon>
        <taxon>Micromonospora</taxon>
    </lineage>
</organism>
<dbReference type="EMBL" id="SMKE01000331">
    <property type="protein sequence ID" value="TDB95012.1"/>
    <property type="molecule type" value="Genomic_DNA"/>
</dbReference>
<reference evidence="2 3" key="1">
    <citation type="submission" date="2019-02" db="EMBL/GenBank/DDBJ databases">
        <title>Draft genome sequences of novel Actinobacteria.</title>
        <authorList>
            <person name="Sahin N."/>
            <person name="Ay H."/>
            <person name="Saygin H."/>
        </authorList>
    </citation>
    <scope>NUCLEOTIDE SEQUENCE [LARGE SCALE GENOMIC DNA]</scope>
    <source>
        <strain evidence="2 3">JCM 30529</strain>
    </source>
</reference>
<proteinExistence type="predicted"/>
<gene>
    <name evidence="2" type="ORF">E1091_10515</name>
</gene>
<dbReference type="SUPFAM" id="SSF54593">
    <property type="entry name" value="Glyoxalase/Bleomycin resistance protein/Dihydroxybiphenyl dioxygenase"/>
    <property type="match status" value="1"/>
</dbReference>
<dbReference type="InterPro" id="IPR050383">
    <property type="entry name" value="GlyoxalaseI/FosfomycinResist"/>
</dbReference>
<keyword evidence="3" id="KW-1185">Reference proteome</keyword>
<evidence type="ECO:0000313" key="3">
    <source>
        <dbReference type="Proteomes" id="UP000295626"/>
    </source>
</evidence>
<accession>A0ABY2DGR0</accession>
<comment type="caution">
    <text evidence="2">The sequence shown here is derived from an EMBL/GenBank/DDBJ whole genome shotgun (WGS) entry which is preliminary data.</text>
</comment>
<dbReference type="PANTHER" id="PTHR21366:SF14">
    <property type="entry name" value="GLYOXALASE DOMAIN-CONTAINING PROTEIN 5"/>
    <property type="match status" value="1"/>
</dbReference>
<dbReference type="Pfam" id="PF00903">
    <property type="entry name" value="Glyoxalase"/>
    <property type="match status" value="1"/>
</dbReference>
<evidence type="ECO:0000259" key="1">
    <source>
        <dbReference type="PROSITE" id="PS51819"/>
    </source>
</evidence>